<comment type="similarity">
    <text evidence="12">Belongs to the CRISPR-associated Cas9 family.</text>
</comment>
<dbReference type="NCBIfam" id="TIGR01865">
    <property type="entry name" value="cas_Csn1"/>
    <property type="match status" value="1"/>
</dbReference>
<evidence type="ECO:0000256" key="8">
    <source>
        <dbReference type="ARBA" id="ARBA00023118"/>
    </source>
</evidence>
<evidence type="ECO:0000256" key="10">
    <source>
        <dbReference type="ARBA" id="ARBA00023211"/>
    </source>
</evidence>
<keyword evidence="5 12" id="KW-0378">Hydrolase</keyword>
<dbReference type="InterPro" id="IPR003615">
    <property type="entry name" value="HNH_nuc"/>
</dbReference>
<evidence type="ECO:0000256" key="5">
    <source>
        <dbReference type="ARBA" id="ARBA00022801"/>
    </source>
</evidence>
<comment type="cofactor">
    <cofactor evidence="1 12">
        <name>Mg(2+)</name>
        <dbReference type="ChEBI" id="CHEBI:18420"/>
    </cofactor>
</comment>
<dbReference type="EC" id="3.1.-.-" evidence="12"/>
<accession>A0A3M7TKB9</accession>
<evidence type="ECO:0000256" key="4">
    <source>
        <dbReference type="ARBA" id="ARBA00022759"/>
    </source>
</evidence>
<keyword evidence="8 12" id="KW-0051">Antiviral defense</keyword>
<keyword evidence="7 12" id="KW-0694">RNA-binding</keyword>
<evidence type="ECO:0000313" key="15">
    <source>
        <dbReference type="Proteomes" id="UP000278775"/>
    </source>
</evidence>
<dbReference type="GO" id="GO:0043571">
    <property type="term" value="P:maintenance of CRISPR repeat elements"/>
    <property type="evidence" value="ECO:0007669"/>
    <property type="project" value="UniProtKB-UniRule"/>
</dbReference>
<feature type="binding site" evidence="12">
    <location>
        <position position="511"/>
    </location>
    <ligand>
        <name>Mg(2+)</name>
        <dbReference type="ChEBI" id="CHEBI:18420"/>
        <label>2</label>
    </ligand>
</feature>
<feature type="binding site" evidence="12">
    <location>
        <position position="11"/>
    </location>
    <ligand>
        <name>Mg(2+)</name>
        <dbReference type="ChEBI" id="CHEBI:18420"/>
        <label>1</label>
    </ligand>
</feature>
<name>A0A3M7TKB9_9FLAO</name>
<dbReference type="OrthoDB" id="9777169at2"/>
<feature type="active site" description="For RuvC-like nuclease domain" evidence="12">
    <location>
        <position position="11"/>
    </location>
</feature>
<feature type="binding site" evidence="12">
    <location>
        <position position="11"/>
    </location>
    <ligand>
        <name>Mg(2+)</name>
        <dbReference type="ChEBI" id="CHEBI:18420"/>
        <label>2</label>
    </ligand>
</feature>
<dbReference type="Pfam" id="PF13395">
    <property type="entry name" value="HNH_4"/>
    <property type="match status" value="1"/>
</dbReference>
<sequence>MIMKKIIVGLDIGVSSVGVAILEEDNNKKIIKELAVRIIPEDPNFHGKFYSGNTASKNLPRTTSRGIRRGYQRTKLRKNKLYIFLKELDMYPDENLMKLDVLNLYKLRNDSLKRKLSLHELGRVLIHLNQRRGFLSNRKSKTTEENSSDYKQAIAQLEKRLESKTIGEQLYTELLESDNIQDKVLRKRTYLRSSYIEEFNRIWNFQSVFYPEVLTGNSESKSKKNIYYKLKNEILFYQRPLKSQKGLVSNCAFEKGHKAISKSSPYFELFRIWQKVNDLEAIFENGEKYKPTLEQKQILVNNLFKGIKLNSKFKLSAAEIKKILSLSGQNVYLNFPELDGSRTHSMIKKAMENAGLDEEKCEKYLHFHPYKNDDKGSLFELWHITYSLPTDEEIINTLQKRFALTEEQAITVANEVSYNSDYGSLSTKAIKKILPFMEKGLGYSDACDKIGYDHSGYKTKIELMDRLQPILKNSLRNPVVEQVLNQVVNVINLILHKYGKIDEIRVELARELRNSAKQRKRISLSNSKNRKENDKIRELLVNEYQYKIVNGRDIQRYRLWLETERQCLYCNKEITMSDFISGQADLEHILPKSRSFTNNMSNFILAHKKCNSTKNQLTAYDFMNGKNQDIFEQYLEKVNELYSDGKGKINKAKFDNLICKGEDIPSDFVERMKKDTQYISKETVKLLKNICENISTTTGQVTDFLREKWMLKEIMQEVNYEKYKLLGLVDIQTIKDGVNQTKEIQIIKDWSKRDDHRHHAVDALICALTDQKIIFKLNNLNKFFQYERSGMTKEELESNAKFLNVDSFDLKAFADQIDDWSKTPIDNLREEVRKHLESIFISIKKSSKVLSKNINKPKNSSKEQITWTPRGRLHEETVMGRIRRIAEKKEKLNQKFNNVENIVDLSIKELIAKRVIKYGNLENAFSSKNRKDDPLIYQDNELKEVSVYENICVKRVSLNENFTNAQLEKIVDQKIKEKIIRPRIEERGVKKAFSNLDEDPIWLNKEKGIQIKSVKVYEESKVEKVRNGFVKTGGNHHALIYLDDNGKFNEKVISFWDAVEIGKFNISQTGRPYPIINRSDDAYLGSFKFSMQINDLFVLDFKHSTNPLEENELDFFDPKNRSVISKKLFRLQKMSKKSSGQFQVDFRHHLESTIDRNSLALRNITWEIITSNTNLMRLQKIKITHLGEIIKVGE</sequence>
<evidence type="ECO:0000256" key="6">
    <source>
        <dbReference type="ARBA" id="ARBA00022842"/>
    </source>
</evidence>
<dbReference type="Pfam" id="PF18541">
    <property type="entry name" value="RuvC_III"/>
    <property type="match status" value="1"/>
</dbReference>
<comment type="function">
    <text evidence="12">CRISPR (clustered regularly interspaced short palindromic repeat) is an adaptive immune system that provides protection against mobile genetic elements (viruses, transposable elements and conjugative plasmids). CRISPR clusters contain spacers, sequences complementary to antecedent mobile elements, and target invading nucleic acids. CRISPR clusters are transcribed and processed into CRISPR RNA (crRNA). In type II CRISPR systems correct processing of pre-crRNA requires a trans-encoded small RNA (tracrRNA), endogenous ribonuclease 3 (rnc) and this protein. The tracrRNA serves as a guide for ribonuclease 3-aided processing of pre-crRNA. Subsequently Cas9/crRNA/tracrRNA endonucleolytically cleaves linear or circular dsDNA target complementary to the spacer; Cas9 is inactive in the absence of the 2 guide RNAs (gRNA). Cas9 recognizes the protospacer adjacent motif (PAM) in the CRISPR repeat sequences to help distinguish self versus nonself, as targets within the bacterial CRISPR locus do not have PAMs. PAM recognition is also required for catalytic activity.</text>
</comment>
<keyword evidence="6 12" id="KW-0460">Magnesium</keyword>
<evidence type="ECO:0000313" key="14">
    <source>
        <dbReference type="EMBL" id="RNA62640.1"/>
    </source>
</evidence>
<keyword evidence="10" id="KW-0464">Manganese</keyword>
<dbReference type="GO" id="GO:0004519">
    <property type="term" value="F:endonuclease activity"/>
    <property type="evidence" value="ECO:0007669"/>
    <property type="project" value="UniProtKB-UniRule"/>
</dbReference>
<keyword evidence="3 12" id="KW-0479">Metal-binding</keyword>
<dbReference type="GO" id="GO:0003723">
    <property type="term" value="F:RNA binding"/>
    <property type="evidence" value="ECO:0007669"/>
    <property type="project" value="UniProtKB-UniRule"/>
</dbReference>
<dbReference type="EMBL" id="QWIU01000002">
    <property type="protein sequence ID" value="RNA62640.1"/>
    <property type="molecule type" value="Genomic_DNA"/>
</dbReference>
<comment type="subunit">
    <text evidence="11 12">Monomer. Binds crRNA and tracrRNA.</text>
</comment>
<dbReference type="GO" id="GO:0051607">
    <property type="term" value="P:defense response to virus"/>
    <property type="evidence" value="ECO:0007669"/>
    <property type="project" value="UniProtKB-UniRule"/>
</dbReference>
<dbReference type="InterPro" id="IPR033114">
    <property type="entry name" value="HNH_CAS9"/>
</dbReference>
<feature type="binding site" evidence="12">
    <location>
        <position position="759"/>
    </location>
    <ligand>
        <name>Mg(2+)</name>
        <dbReference type="ChEBI" id="CHEBI:18420"/>
        <label>2</label>
    </ligand>
</feature>
<dbReference type="GO" id="GO:0016787">
    <property type="term" value="F:hydrolase activity"/>
    <property type="evidence" value="ECO:0007669"/>
    <property type="project" value="UniProtKB-KW"/>
</dbReference>
<dbReference type="InterPro" id="IPR041383">
    <property type="entry name" value="RuvC_III"/>
</dbReference>
<feature type="binding site" evidence="12">
    <location>
        <position position="507"/>
    </location>
    <ligand>
        <name>Mg(2+)</name>
        <dbReference type="ChEBI" id="CHEBI:18420"/>
        <label>1</label>
    </ligand>
</feature>
<dbReference type="Gene3D" id="3.30.420.10">
    <property type="entry name" value="Ribonuclease H-like superfamily/Ribonuclease H"/>
    <property type="match status" value="2"/>
</dbReference>
<dbReference type="AlphaFoldDB" id="A0A3M7TKB9"/>
<evidence type="ECO:0000256" key="2">
    <source>
        <dbReference type="ARBA" id="ARBA00022722"/>
    </source>
</evidence>
<reference evidence="14 15" key="1">
    <citation type="submission" date="2018-08" db="EMBL/GenBank/DDBJ databases">
        <title>Chryseobacterium nematophagum: a novel matrix digesting pathogen of nematodes.</title>
        <authorList>
            <person name="Page A."/>
            <person name="Roberts M."/>
            <person name="Felix M.-A."/>
            <person name="Weir W."/>
        </authorList>
    </citation>
    <scope>NUCLEOTIDE SEQUENCE [LARGE SCALE GENOMIC DNA]</scope>
    <source>
        <strain evidence="14 15">JUb129</strain>
    </source>
</reference>
<keyword evidence="4 12" id="KW-0255">Endonuclease</keyword>
<dbReference type="InterPro" id="IPR028629">
    <property type="entry name" value="Cas9"/>
</dbReference>
<feature type="binding site" evidence="12">
    <location>
        <position position="511"/>
    </location>
    <ligand>
        <name>Mg(2+)</name>
        <dbReference type="ChEBI" id="CHEBI:18420"/>
        <label>1</label>
    </ligand>
</feature>
<organism evidence="14 15">
    <name type="scientific">Chryseobacterium nematophagum</name>
    <dbReference type="NCBI Taxonomy" id="2305228"/>
    <lineage>
        <taxon>Bacteria</taxon>
        <taxon>Pseudomonadati</taxon>
        <taxon>Bacteroidota</taxon>
        <taxon>Flavobacteriia</taxon>
        <taxon>Flavobacteriales</taxon>
        <taxon>Weeksellaceae</taxon>
        <taxon>Chryseobacterium group</taxon>
        <taxon>Chryseobacterium</taxon>
    </lineage>
</organism>
<evidence type="ECO:0000256" key="12">
    <source>
        <dbReference type="HAMAP-Rule" id="MF_01480"/>
    </source>
</evidence>
<proteinExistence type="inferred from homology"/>
<keyword evidence="9 12" id="KW-0238">DNA-binding</keyword>
<dbReference type="GO" id="GO:0046872">
    <property type="term" value="F:metal ion binding"/>
    <property type="evidence" value="ECO:0007669"/>
    <property type="project" value="UniProtKB-UniRule"/>
</dbReference>
<dbReference type="SMART" id="SM00507">
    <property type="entry name" value="HNHc"/>
    <property type="match status" value="1"/>
</dbReference>
<dbReference type="HAMAP" id="MF_01480">
    <property type="entry name" value="Cas9"/>
    <property type="match status" value="1"/>
</dbReference>
<dbReference type="InterPro" id="IPR036397">
    <property type="entry name" value="RNaseH_sf"/>
</dbReference>
<gene>
    <name evidence="12 14" type="primary">cas9</name>
    <name evidence="14" type="ORF">D1631_12190</name>
</gene>
<evidence type="ECO:0000259" key="13">
    <source>
        <dbReference type="PROSITE" id="PS51749"/>
    </source>
</evidence>
<evidence type="ECO:0000256" key="9">
    <source>
        <dbReference type="ARBA" id="ARBA00023125"/>
    </source>
</evidence>
<protein>
    <recommendedName>
        <fullName evidence="12">CRISPR-associated endonuclease Cas9</fullName>
        <ecNumber evidence="12">3.1.-.-</ecNumber>
    </recommendedName>
</protein>
<evidence type="ECO:0000256" key="1">
    <source>
        <dbReference type="ARBA" id="ARBA00001946"/>
    </source>
</evidence>
<keyword evidence="2 12" id="KW-0540">Nuclease</keyword>
<evidence type="ECO:0000256" key="11">
    <source>
        <dbReference type="ARBA" id="ARBA00046380"/>
    </source>
</evidence>
<comment type="domain">
    <text evidence="12">Has 2 endonuclease domains. The discontinuous RuvC-like domain cleaves the target DNA noncomplementary to crRNA while the HNH nuclease domain cleaves the target DNA complementary to crRNA.</text>
</comment>
<comment type="caution">
    <text evidence="14">The sequence shown here is derived from an EMBL/GenBank/DDBJ whole genome shotgun (WGS) entry which is preliminary data.</text>
</comment>
<evidence type="ECO:0000256" key="3">
    <source>
        <dbReference type="ARBA" id="ARBA00022723"/>
    </source>
</evidence>
<evidence type="ECO:0000256" key="7">
    <source>
        <dbReference type="ARBA" id="ARBA00022884"/>
    </source>
</evidence>
<dbReference type="GO" id="GO:0003677">
    <property type="term" value="F:DNA binding"/>
    <property type="evidence" value="ECO:0007669"/>
    <property type="project" value="UniProtKB-UniRule"/>
</dbReference>
<dbReference type="Proteomes" id="UP000278775">
    <property type="component" value="Unassembled WGS sequence"/>
</dbReference>
<feature type="domain" description="HNH Cas9-type" evidence="13">
    <location>
        <begin position="515"/>
        <end position="673"/>
    </location>
</feature>
<dbReference type="PROSITE" id="PS51749">
    <property type="entry name" value="HNH_CAS9"/>
    <property type="match status" value="1"/>
</dbReference>
<feature type="active site" description="Proton acceptor for HNH nuclease domain" evidence="12">
    <location>
        <position position="588"/>
    </location>
</feature>